<dbReference type="Pfam" id="PF00295">
    <property type="entry name" value="Glyco_hydro_28"/>
    <property type="match status" value="1"/>
</dbReference>
<evidence type="ECO:0000256" key="6">
    <source>
        <dbReference type="ARBA" id="ARBA00023295"/>
    </source>
</evidence>
<dbReference type="InterPro" id="IPR006626">
    <property type="entry name" value="PbH1"/>
</dbReference>
<comment type="subcellular location">
    <subcellularLocation>
        <location evidence="1">Secreted</location>
        <location evidence="1">Cell wall</location>
    </subcellularLocation>
</comment>
<dbReference type="SUPFAM" id="SSF51126">
    <property type="entry name" value="Pectin lyase-like"/>
    <property type="match status" value="1"/>
</dbReference>
<evidence type="ECO:0000256" key="3">
    <source>
        <dbReference type="ARBA" id="ARBA00022512"/>
    </source>
</evidence>
<dbReference type="InterPro" id="IPR000743">
    <property type="entry name" value="Glyco_hydro_28"/>
</dbReference>
<dbReference type="Proteomes" id="UP001386955">
    <property type="component" value="Unassembled WGS sequence"/>
</dbReference>
<evidence type="ECO:0000256" key="7">
    <source>
        <dbReference type="ARBA" id="ARBA00023316"/>
    </source>
</evidence>
<evidence type="ECO:0000256" key="9">
    <source>
        <dbReference type="RuleBase" id="RU361169"/>
    </source>
</evidence>
<name>A0AAN9STX0_PSOTE</name>
<keyword evidence="10" id="KW-0732">Signal</keyword>
<protein>
    <recommendedName>
        <fullName evidence="13">Polygalacturonase</fullName>
    </recommendedName>
</protein>
<feature type="chain" id="PRO_5043042018" description="Polygalacturonase" evidence="10">
    <location>
        <begin position="21"/>
        <end position="337"/>
    </location>
</feature>
<comment type="caution">
    <text evidence="11">The sequence shown here is derived from an EMBL/GenBank/DDBJ whole genome shotgun (WGS) entry which is preliminary data.</text>
</comment>
<dbReference type="GO" id="GO:0004650">
    <property type="term" value="F:polygalacturonase activity"/>
    <property type="evidence" value="ECO:0007669"/>
    <property type="project" value="InterPro"/>
</dbReference>
<dbReference type="SMART" id="SM00710">
    <property type="entry name" value="PbH1"/>
    <property type="match status" value="6"/>
</dbReference>
<keyword evidence="3" id="KW-0134">Cell wall</keyword>
<keyword evidence="6 9" id="KW-0326">Glycosidase</keyword>
<dbReference type="EMBL" id="JAYMYS010000002">
    <property type="protein sequence ID" value="KAK7405645.1"/>
    <property type="molecule type" value="Genomic_DNA"/>
</dbReference>
<reference evidence="11 12" key="1">
    <citation type="submission" date="2024-01" db="EMBL/GenBank/DDBJ databases">
        <title>The genomes of 5 underutilized Papilionoideae crops provide insights into root nodulation and disease resistanc.</title>
        <authorList>
            <person name="Jiang F."/>
        </authorList>
    </citation>
    <scope>NUCLEOTIDE SEQUENCE [LARGE SCALE GENOMIC DNA]</scope>
    <source>
        <strain evidence="11">DUOXIRENSHENG_FW03</strain>
        <tissue evidence="11">Leaves</tissue>
    </source>
</reference>
<keyword evidence="5 9" id="KW-0378">Hydrolase</keyword>
<sequence>MQSLIITCVLVIAFILPCFCYESNFITKNAAYNVIDYGAKGDGKTDDSQAFVKAFQSACRAQGTVSLVIPSNYVFFISALTLKGPCSSSLQIQVIAFNSCNKLSVSDLSIVNSPKTHLKISNCQGAHFSYISISAPGSSPNTDGIDISDSKNIIITNSKIASGDDCISVGSGSSYINISGIACGPGHGISVGSLGKNHDTVSDVYVKNCKFTGTTNGARIKTFPGGSGYAKRITFEQITLSQTRNPIIINNFYNGQTARLLNGAGVKVSEVTFRGFKGTCTHKYAINLNCGPTGCFNIVLDHNNIVSSQRRKKALCSCNNAHGKATNSISNCSCLKP</sequence>
<evidence type="ECO:0000256" key="10">
    <source>
        <dbReference type="SAM" id="SignalP"/>
    </source>
</evidence>
<dbReference type="InterPro" id="IPR011050">
    <property type="entry name" value="Pectin_lyase_fold/virulence"/>
</dbReference>
<evidence type="ECO:0000256" key="5">
    <source>
        <dbReference type="ARBA" id="ARBA00022801"/>
    </source>
</evidence>
<feature type="active site" evidence="8">
    <location>
        <position position="187"/>
    </location>
</feature>
<dbReference type="GO" id="GO:0071555">
    <property type="term" value="P:cell wall organization"/>
    <property type="evidence" value="ECO:0007669"/>
    <property type="project" value="UniProtKB-KW"/>
</dbReference>
<dbReference type="PANTHER" id="PTHR31375">
    <property type="match status" value="1"/>
</dbReference>
<keyword evidence="4" id="KW-0964">Secreted</keyword>
<evidence type="ECO:0008006" key="13">
    <source>
        <dbReference type="Google" id="ProtNLM"/>
    </source>
</evidence>
<dbReference type="Gene3D" id="2.160.20.10">
    <property type="entry name" value="Single-stranded right-handed beta-helix, Pectin lyase-like"/>
    <property type="match status" value="2"/>
</dbReference>
<evidence type="ECO:0000256" key="1">
    <source>
        <dbReference type="ARBA" id="ARBA00004191"/>
    </source>
</evidence>
<dbReference type="AlphaFoldDB" id="A0AAN9STX0"/>
<proteinExistence type="inferred from homology"/>
<dbReference type="GO" id="GO:0005975">
    <property type="term" value="P:carbohydrate metabolic process"/>
    <property type="evidence" value="ECO:0007669"/>
    <property type="project" value="InterPro"/>
</dbReference>
<accession>A0AAN9STX0</accession>
<evidence type="ECO:0000313" key="12">
    <source>
        <dbReference type="Proteomes" id="UP001386955"/>
    </source>
</evidence>
<organism evidence="11 12">
    <name type="scientific">Psophocarpus tetragonolobus</name>
    <name type="common">Winged bean</name>
    <name type="synonym">Dolichos tetragonolobus</name>
    <dbReference type="NCBI Taxonomy" id="3891"/>
    <lineage>
        <taxon>Eukaryota</taxon>
        <taxon>Viridiplantae</taxon>
        <taxon>Streptophyta</taxon>
        <taxon>Embryophyta</taxon>
        <taxon>Tracheophyta</taxon>
        <taxon>Spermatophyta</taxon>
        <taxon>Magnoliopsida</taxon>
        <taxon>eudicotyledons</taxon>
        <taxon>Gunneridae</taxon>
        <taxon>Pentapetalae</taxon>
        <taxon>rosids</taxon>
        <taxon>fabids</taxon>
        <taxon>Fabales</taxon>
        <taxon>Fabaceae</taxon>
        <taxon>Papilionoideae</taxon>
        <taxon>50 kb inversion clade</taxon>
        <taxon>NPAAA clade</taxon>
        <taxon>indigoferoid/millettioid clade</taxon>
        <taxon>Phaseoleae</taxon>
        <taxon>Psophocarpus</taxon>
    </lineage>
</organism>
<keyword evidence="7" id="KW-0961">Cell wall biogenesis/degradation</keyword>
<comment type="similarity">
    <text evidence="2 9">Belongs to the glycosyl hydrolase 28 family.</text>
</comment>
<dbReference type="PROSITE" id="PS00502">
    <property type="entry name" value="POLYGALACTURONASE"/>
    <property type="match status" value="1"/>
</dbReference>
<evidence type="ECO:0000256" key="4">
    <source>
        <dbReference type="ARBA" id="ARBA00022525"/>
    </source>
</evidence>
<feature type="signal peptide" evidence="10">
    <location>
        <begin position="1"/>
        <end position="20"/>
    </location>
</feature>
<evidence type="ECO:0000256" key="8">
    <source>
        <dbReference type="PROSITE-ProRule" id="PRU10052"/>
    </source>
</evidence>
<dbReference type="InterPro" id="IPR012334">
    <property type="entry name" value="Pectin_lyas_fold"/>
</dbReference>
<gene>
    <name evidence="11" type="ORF">VNO78_07207</name>
</gene>
<keyword evidence="12" id="KW-1185">Reference proteome</keyword>
<evidence type="ECO:0000313" key="11">
    <source>
        <dbReference type="EMBL" id="KAK7405645.1"/>
    </source>
</evidence>
<evidence type="ECO:0000256" key="2">
    <source>
        <dbReference type="ARBA" id="ARBA00008834"/>
    </source>
</evidence>